<evidence type="ECO:0000313" key="8">
    <source>
        <dbReference type="Proteomes" id="UP000295399"/>
    </source>
</evidence>
<dbReference type="InterPro" id="IPR050723">
    <property type="entry name" value="CFA/CMAS"/>
</dbReference>
<keyword evidence="3" id="KW-0808">Transferase</keyword>
<dbReference type="Proteomes" id="UP000295399">
    <property type="component" value="Unassembled WGS sequence"/>
</dbReference>
<dbReference type="CDD" id="cd02440">
    <property type="entry name" value="AdoMet_MTases"/>
    <property type="match status" value="1"/>
</dbReference>
<proteinExistence type="inferred from homology"/>
<dbReference type="InParanoid" id="A0A4V2SPH3"/>
<keyword evidence="4" id="KW-0949">S-adenosyl-L-methionine</keyword>
<evidence type="ECO:0000256" key="5">
    <source>
        <dbReference type="ARBA" id="ARBA00023098"/>
    </source>
</evidence>
<evidence type="ECO:0000256" key="3">
    <source>
        <dbReference type="ARBA" id="ARBA00022679"/>
    </source>
</evidence>
<dbReference type="Pfam" id="PF02353">
    <property type="entry name" value="CMAS"/>
    <property type="match status" value="1"/>
</dbReference>
<evidence type="ECO:0000256" key="2">
    <source>
        <dbReference type="ARBA" id="ARBA00022603"/>
    </source>
</evidence>
<accession>A0A4V2SPH3</accession>
<dbReference type="AlphaFoldDB" id="A0A4V2SPH3"/>
<dbReference type="InterPro" id="IPR003333">
    <property type="entry name" value="CMAS"/>
</dbReference>
<evidence type="ECO:0000256" key="4">
    <source>
        <dbReference type="ARBA" id="ARBA00022691"/>
    </source>
</evidence>
<feature type="active site" evidence="6">
    <location>
        <position position="402"/>
    </location>
</feature>
<dbReference type="PANTHER" id="PTHR43667">
    <property type="entry name" value="CYCLOPROPANE-FATTY-ACYL-PHOSPHOLIPID SYNTHASE"/>
    <property type="match status" value="1"/>
</dbReference>
<name>A0A4V2SPH3_RHOSA</name>
<dbReference type="GO" id="GO:0032259">
    <property type="term" value="P:methylation"/>
    <property type="evidence" value="ECO:0007669"/>
    <property type="project" value="UniProtKB-KW"/>
</dbReference>
<sequence>MSDTTRRGEAVTQGVRGFSVDGGWLGRLMAAHAPDRVFRLLENRVAVGALTLTLPDGSRRSFGDPASGPAAEIIVHSWRTLTRFLLGGGLGFSQSYIDGDWDSPAPEKVIEVTALNRHAMEDSVAGNRLVRAWNDLRNLVRANTRSGSRRNIAYHYDLGNDFYGPWLDETMTYSSGLFEAGQTDLVEAQRAKYRALMDRMDLRDGQHVLEIGCGWGGFAEIAAKERGARVTGITLSREQYDYATQRIHKAGLADRVHFELRDYRDVDERFDRVASIEMFEAVGERYWPAYFAKLRDVLKPGGRAGLQIITIEDDLFDQYRRGADFIQAYIFPGGMLPSPAALRDQVARAGLVWDGDRTFGPSYADTLKAWRGRFEAAFDAGRLPAGFDERFRRLWTYYLCYCEGGFRGGSIDVAQIALGRP</sequence>
<organism evidence="7 8">
    <name type="scientific">Rhodothalassium salexigens DSM 2132</name>
    <dbReference type="NCBI Taxonomy" id="1188247"/>
    <lineage>
        <taxon>Bacteria</taxon>
        <taxon>Pseudomonadati</taxon>
        <taxon>Pseudomonadota</taxon>
        <taxon>Alphaproteobacteria</taxon>
        <taxon>Rhodothalassiales</taxon>
        <taxon>Rhodothalassiaceae</taxon>
        <taxon>Rhodothalassium</taxon>
    </lineage>
</organism>
<dbReference type="InterPro" id="IPR029063">
    <property type="entry name" value="SAM-dependent_MTases_sf"/>
</dbReference>
<comment type="caution">
    <text evidence="7">The sequence shown here is derived from an EMBL/GenBank/DDBJ whole genome shotgun (WGS) entry which is preliminary data.</text>
</comment>
<dbReference type="EMBL" id="SLXO01000004">
    <property type="protein sequence ID" value="TCP35176.1"/>
    <property type="molecule type" value="Genomic_DNA"/>
</dbReference>
<dbReference type="Gene3D" id="3.40.50.150">
    <property type="entry name" value="Vaccinia Virus protein VP39"/>
    <property type="match status" value="1"/>
</dbReference>
<protein>
    <submittedName>
        <fullName evidence="7">Cyclopropane-fatty-acyl-phospholipid synthase</fullName>
    </submittedName>
</protein>
<evidence type="ECO:0000256" key="1">
    <source>
        <dbReference type="ARBA" id="ARBA00010815"/>
    </source>
</evidence>
<comment type="similarity">
    <text evidence="1">Belongs to the CFA/CMAS family.</text>
</comment>
<dbReference type="RefSeq" id="WP_200287833.1">
    <property type="nucleotide sequence ID" value="NZ_JACIGF010000004.1"/>
</dbReference>
<dbReference type="PIRSF" id="PIRSF003085">
    <property type="entry name" value="CMAS"/>
    <property type="match status" value="1"/>
</dbReference>
<dbReference type="GO" id="GO:0008610">
    <property type="term" value="P:lipid biosynthetic process"/>
    <property type="evidence" value="ECO:0007669"/>
    <property type="project" value="InterPro"/>
</dbReference>
<dbReference type="GO" id="GO:0008168">
    <property type="term" value="F:methyltransferase activity"/>
    <property type="evidence" value="ECO:0007669"/>
    <property type="project" value="UniProtKB-KW"/>
</dbReference>
<gene>
    <name evidence="7" type="ORF">EV659_10425</name>
</gene>
<dbReference type="PANTHER" id="PTHR43667:SF2">
    <property type="entry name" value="FATTY ACID C-METHYL TRANSFERASE"/>
    <property type="match status" value="1"/>
</dbReference>
<evidence type="ECO:0000256" key="6">
    <source>
        <dbReference type="PIRSR" id="PIRSR003085-1"/>
    </source>
</evidence>
<evidence type="ECO:0000313" key="7">
    <source>
        <dbReference type="EMBL" id="TCP35176.1"/>
    </source>
</evidence>
<keyword evidence="2" id="KW-0489">Methyltransferase</keyword>
<dbReference type="SUPFAM" id="SSF53335">
    <property type="entry name" value="S-adenosyl-L-methionine-dependent methyltransferases"/>
    <property type="match status" value="1"/>
</dbReference>
<reference evidence="7 8" key="1">
    <citation type="submission" date="2019-03" db="EMBL/GenBank/DDBJ databases">
        <title>Genomic Encyclopedia of Type Strains, Phase IV (KMG-IV): sequencing the most valuable type-strain genomes for metagenomic binning, comparative biology and taxonomic classification.</title>
        <authorList>
            <person name="Goeker M."/>
        </authorList>
    </citation>
    <scope>NUCLEOTIDE SEQUENCE [LARGE SCALE GENOMIC DNA]</scope>
    <source>
        <strain evidence="7 8">DSM 2132</strain>
    </source>
</reference>
<keyword evidence="5" id="KW-0443">Lipid metabolism</keyword>
<dbReference type="FunCoup" id="A0A4V2SPH3">
    <property type="interactions" value="329"/>
</dbReference>
<keyword evidence="8" id="KW-1185">Reference proteome</keyword>